<dbReference type="Proteomes" id="UP000006258">
    <property type="component" value="Unassembled WGS sequence"/>
</dbReference>
<gene>
    <name evidence="2" type="ORF">HMPREF0766_14407</name>
</gene>
<protein>
    <submittedName>
        <fullName evidence="2">Tetratricopeptide repeat protein</fullName>
    </submittedName>
</protein>
<evidence type="ECO:0000313" key="2">
    <source>
        <dbReference type="EMBL" id="EFK55716.1"/>
    </source>
</evidence>
<accession>D7VTT7</accession>
<keyword evidence="1" id="KW-0802">TPR repeat</keyword>
<dbReference type="AlphaFoldDB" id="D7VTT7"/>
<evidence type="ECO:0000256" key="1">
    <source>
        <dbReference type="PROSITE-ProRule" id="PRU00339"/>
    </source>
</evidence>
<dbReference type="HOGENOM" id="CLU_146069_0_0_10"/>
<comment type="caution">
    <text evidence="2">The sequence shown here is derived from an EMBL/GenBank/DDBJ whole genome shotgun (WGS) entry which is preliminary data.</text>
</comment>
<dbReference type="STRING" id="525373.HMPREF0766_14407"/>
<dbReference type="EMBL" id="ACHA02000014">
    <property type="protein sequence ID" value="EFK55716.1"/>
    <property type="molecule type" value="Genomic_DNA"/>
</dbReference>
<reference evidence="2" key="1">
    <citation type="submission" date="2010-07" db="EMBL/GenBank/DDBJ databases">
        <authorList>
            <person name="Muzny D."/>
            <person name="Qin X."/>
            <person name="Buhay C."/>
            <person name="Dugan-Rocha S."/>
            <person name="Ding Y."/>
            <person name="Chen G."/>
            <person name="Hawes A."/>
            <person name="Holder M."/>
            <person name="Jhangiani S."/>
            <person name="Johnson A."/>
            <person name="Khan Z."/>
            <person name="Li Z."/>
            <person name="Liu W."/>
            <person name="Liu X."/>
            <person name="Perez L."/>
            <person name="Shen H."/>
            <person name="Wang Q."/>
            <person name="Watt J."/>
            <person name="Xi L."/>
            <person name="Xin Y."/>
            <person name="Zhou J."/>
            <person name="Deng J."/>
            <person name="Jiang H."/>
            <person name="Liu Y."/>
            <person name="Qu J."/>
            <person name="Song X.-Z."/>
            <person name="Zhang L."/>
            <person name="Villasana D."/>
            <person name="Johnson A."/>
            <person name="Liu J."/>
            <person name="Liyanage D."/>
            <person name="Lorensuhewa L."/>
            <person name="Robinson T."/>
            <person name="Song A."/>
            <person name="Song B.-B."/>
            <person name="Dinh H."/>
            <person name="Thornton R."/>
            <person name="Coyle M."/>
            <person name="Francisco L."/>
            <person name="Jackson L."/>
            <person name="Javaid M."/>
            <person name="Korchina V."/>
            <person name="Kovar C."/>
            <person name="Mata R."/>
            <person name="Mathew T."/>
            <person name="Ngo R."/>
            <person name="Nguyen L."/>
            <person name="Nguyen N."/>
            <person name="Okwuonu G."/>
            <person name="Ongeri F."/>
            <person name="Pham C."/>
            <person name="Simmons D."/>
            <person name="Wilczek-Boney K."/>
            <person name="Hale W."/>
            <person name="Jakkamsetti A."/>
            <person name="Pham P."/>
            <person name="Ruth R."/>
            <person name="San Lucas F."/>
            <person name="Warren J."/>
            <person name="Zhang J."/>
            <person name="Zhao Z."/>
            <person name="Zhou C."/>
            <person name="Zhu D."/>
            <person name="Lee S."/>
            <person name="Bess C."/>
            <person name="Blankenburg K."/>
            <person name="Forbes L."/>
            <person name="Fu Q."/>
            <person name="Gubbala S."/>
            <person name="Hirani K."/>
            <person name="Jayaseelan J.C."/>
            <person name="Lara F."/>
            <person name="Munidasa M."/>
            <person name="Palculict T."/>
            <person name="Patil S."/>
            <person name="Pu L.-L."/>
            <person name="Saada N."/>
            <person name="Tang L."/>
            <person name="Weissenberger G."/>
            <person name="Zhu Y."/>
            <person name="Hemphill L."/>
            <person name="Shang Y."/>
            <person name="Youmans B."/>
            <person name="Ayvaz T."/>
            <person name="Ross M."/>
            <person name="Santibanez J."/>
            <person name="Aqrawi P."/>
            <person name="Gross S."/>
            <person name="Joshi V."/>
            <person name="Fowler G."/>
            <person name="Nazareth L."/>
            <person name="Reid J."/>
            <person name="Worley K."/>
            <person name="Petrosino J."/>
            <person name="Highlander S."/>
            <person name="Gibbs R."/>
        </authorList>
    </citation>
    <scope>NUCLEOTIDE SEQUENCE [LARGE SCALE GENOMIC DNA]</scope>
    <source>
        <strain evidence="2">ATCC 33861</strain>
    </source>
</reference>
<sequence>MSSKFEQLQAFLKESPSDPFLHYALANEYLKTGEDLEALSRFIKLTEQFPDYVGTYYHLGKLLEKLDRKDDALLYYQKGMEVAKAKRNMHALNELKGAYLMAIGEDDEDDY</sequence>
<dbReference type="SMART" id="SM00028">
    <property type="entry name" value="TPR"/>
    <property type="match status" value="2"/>
</dbReference>
<feature type="repeat" description="TPR" evidence="1">
    <location>
        <begin position="53"/>
        <end position="86"/>
    </location>
</feature>
<evidence type="ECO:0000313" key="3">
    <source>
        <dbReference type="Proteomes" id="UP000006258"/>
    </source>
</evidence>
<proteinExistence type="predicted"/>
<dbReference type="eggNOG" id="COG3071">
    <property type="taxonomic scope" value="Bacteria"/>
</dbReference>
<dbReference type="SUPFAM" id="SSF48452">
    <property type="entry name" value="TPR-like"/>
    <property type="match status" value="1"/>
</dbReference>
<keyword evidence="3" id="KW-1185">Reference proteome</keyword>
<dbReference type="RefSeq" id="WP_003002230.1">
    <property type="nucleotide sequence ID" value="NZ_GL379780.1"/>
</dbReference>
<dbReference type="OrthoDB" id="1524733at2"/>
<organism evidence="2 3">
    <name type="scientific">Sphingobacterium spiritivorum ATCC 33861</name>
    <dbReference type="NCBI Taxonomy" id="525373"/>
    <lineage>
        <taxon>Bacteria</taxon>
        <taxon>Pseudomonadati</taxon>
        <taxon>Bacteroidota</taxon>
        <taxon>Sphingobacteriia</taxon>
        <taxon>Sphingobacteriales</taxon>
        <taxon>Sphingobacteriaceae</taxon>
        <taxon>Sphingobacterium</taxon>
    </lineage>
</organism>
<dbReference type="GeneID" id="95429694"/>
<dbReference type="Gene3D" id="1.25.40.10">
    <property type="entry name" value="Tetratricopeptide repeat domain"/>
    <property type="match status" value="1"/>
</dbReference>
<dbReference type="InterPro" id="IPR019734">
    <property type="entry name" value="TPR_rpt"/>
</dbReference>
<dbReference type="InterPro" id="IPR011990">
    <property type="entry name" value="TPR-like_helical_dom_sf"/>
</dbReference>
<name>D7VTT7_SPHSI</name>
<dbReference type="PROSITE" id="PS50005">
    <property type="entry name" value="TPR"/>
    <property type="match status" value="1"/>
</dbReference>